<reference evidence="2" key="1">
    <citation type="submission" date="2020-02" db="EMBL/GenBank/DDBJ databases">
        <authorList>
            <person name="Chen W.-M."/>
        </authorList>
    </citation>
    <scope>NUCLEOTIDE SEQUENCE</scope>
    <source>
        <strain evidence="2">NBD-18</strain>
    </source>
</reference>
<dbReference type="InterPro" id="IPR003033">
    <property type="entry name" value="SCP2_sterol-bd_dom"/>
</dbReference>
<accession>A0A6B2QVQ0</accession>
<dbReference type="Pfam" id="PF02036">
    <property type="entry name" value="SCP2"/>
    <property type="match status" value="1"/>
</dbReference>
<gene>
    <name evidence="2" type="ORF">G3I67_03200</name>
</gene>
<comment type="caution">
    <text evidence="2">The sequence shown here is derived from an EMBL/GenBank/DDBJ whole genome shotgun (WGS) entry which is preliminary data.</text>
</comment>
<feature type="domain" description="SCP2" evidence="1">
    <location>
        <begin position="25"/>
        <end position="119"/>
    </location>
</feature>
<evidence type="ECO:0000313" key="2">
    <source>
        <dbReference type="EMBL" id="NDY82231.1"/>
    </source>
</evidence>
<dbReference type="PANTHER" id="PTHR38693">
    <property type="entry name" value="UBIQUINONE BIOSYNTHESIS PROTEIN UBIJ"/>
    <property type="match status" value="1"/>
</dbReference>
<dbReference type="PANTHER" id="PTHR38693:SF1">
    <property type="entry name" value="UBIQUINONE BIOSYNTHESIS ACCESSORY FACTOR UBIJ"/>
    <property type="match status" value="1"/>
</dbReference>
<dbReference type="InterPro" id="IPR038989">
    <property type="entry name" value="UbiJ"/>
</dbReference>
<proteinExistence type="predicted"/>
<evidence type="ECO:0000259" key="1">
    <source>
        <dbReference type="Pfam" id="PF02036"/>
    </source>
</evidence>
<organism evidence="2">
    <name type="scientific">Sheuella amnicola</name>
    <dbReference type="NCBI Taxonomy" id="2707330"/>
    <lineage>
        <taxon>Bacteria</taxon>
        <taxon>Pseudomonadati</taxon>
        <taxon>Pseudomonadota</taxon>
        <taxon>Betaproteobacteria</taxon>
        <taxon>Burkholderiales</taxon>
        <taxon>Alcaligenaceae</taxon>
        <taxon>Sheuella</taxon>
    </lineage>
</organism>
<name>A0A6B2QVQ0_9BURK</name>
<dbReference type="RefSeq" id="WP_163651548.1">
    <property type="nucleotide sequence ID" value="NZ_JAAGRN010000002.1"/>
</dbReference>
<sequence length="222" mass="24029">MRSFKFPALTSGVPHPVRLIAASLNLLTTQQPWAAQRLARHAGKTVKVSLSGFAVSMTIDANGQLEQSDDAIVPDVVLEIDPSKITISRLFDPHDRQDVAELVHISGQAALAQVVSDLARDLRPDPEDALAHWVGDLPAGRIVRGVKGLFSTLASGSQSLARNTAEYLSEETNALLGRPAMLMHISSQERMSQLLNALEAKQATLAARIQRLNQRKGKGFKA</sequence>
<dbReference type="GO" id="GO:0006744">
    <property type="term" value="P:ubiquinone biosynthetic process"/>
    <property type="evidence" value="ECO:0007669"/>
    <property type="project" value="InterPro"/>
</dbReference>
<dbReference type="AlphaFoldDB" id="A0A6B2QVQ0"/>
<protein>
    <recommendedName>
        <fullName evidence="1">SCP2 domain-containing protein</fullName>
    </recommendedName>
</protein>
<dbReference type="EMBL" id="JAAGRN010000002">
    <property type="protein sequence ID" value="NDY82231.1"/>
    <property type="molecule type" value="Genomic_DNA"/>
</dbReference>